<feature type="compositionally biased region" description="Basic and acidic residues" evidence="1">
    <location>
        <begin position="77"/>
        <end position="87"/>
    </location>
</feature>
<feature type="region of interest" description="Disordered" evidence="1">
    <location>
        <begin position="124"/>
        <end position="144"/>
    </location>
</feature>
<dbReference type="EMBL" id="DS995747">
    <property type="protein sequence ID" value="EGE06350.1"/>
    <property type="molecule type" value="Genomic_DNA"/>
</dbReference>
<feature type="region of interest" description="Disordered" evidence="1">
    <location>
        <begin position="77"/>
        <end position="96"/>
    </location>
</feature>
<name>F2PWT2_TRIEC</name>
<organism evidence="2 3">
    <name type="scientific">Trichophyton equinum (strain ATCC MYA-4606 / CBS 127.97)</name>
    <name type="common">Horse ringworm fungus</name>
    <dbReference type="NCBI Taxonomy" id="559882"/>
    <lineage>
        <taxon>Eukaryota</taxon>
        <taxon>Fungi</taxon>
        <taxon>Dikarya</taxon>
        <taxon>Ascomycota</taxon>
        <taxon>Pezizomycotina</taxon>
        <taxon>Eurotiomycetes</taxon>
        <taxon>Eurotiomycetidae</taxon>
        <taxon>Onygenales</taxon>
        <taxon>Arthrodermataceae</taxon>
        <taxon>Trichophyton</taxon>
    </lineage>
</organism>
<dbReference type="AlphaFoldDB" id="F2PWT2"/>
<accession>F2PWT2</accession>
<keyword evidence="3" id="KW-1185">Reference proteome</keyword>
<reference evidence="3" key="1">
    <citation type="journal article" date="2012" name="MBio">
        <title>Comparative genome analysis of Trichophyton rubrum and related dermatophytes reveals candidate genes involved in infection.</title>
        <authorList>
            <person name="Martinez D.A."/>
            <person name="Oliver B.G."/>
            <person name="Graeser Y."/>
            <person name="Goldberg J.M."/>
            <person name="Li W."/>
            <person name="Martinez-Rossi N.M."/>
            <person name="Monod M."/>
            <person name="Shelest E."/>
            <person name="Barton R.C."/>
            <person name="Birch E."/>
            <person name="Brakhage A.A."/>
            <person name="Chen Z."/>
            <person name="Gurr S.J."/>
            <person name="Heiman D."/>
            <person name="Heitman J."/>
            <person name="Kosti I."/>
            <person name="Rossi A."/>
            <person name="Saif S."/>
            <person name="Samalova M."/>
            <person name="Saunders C.W."/>
            <person name="Shea T."/>
            <person name="Summerbell R.C."/>
            <person name="Xu J."/>
            <person name="Young S."/>
            <person name="Zeng Q."/>
            <person name="Birren B.W."/>
            <person name="Cuomo C.A."/>
            <person name="White T.C."/>
        </authorList>
    </citation>
    <scope>NUCLEOTIDE SEQUENCE [LARGE SCALE GENOMIC DNA]</scope>
    <source>
        <strain evidence="3">ATCC MYA-4606 / CBS 127.97</strain>
    </source>
</reference>
<dbReference type="HOGENOM" id="CLU_1797821_0_0_1"/>
<evidence type="ECO:0000313" key="3">
    <source>
        <dbReference type="Proteomes" id="UP000009169"/>
    </source>
</evidence>
<dbReference type="VEuPathDB" id="FungiDB:TEQG_05353"/>
<dbReference type="Proteomes" id="UP000009169">
    <property type="component" value="Unassembled WGS sequence"/>
</dbReference>
<proteinExistence type="predicted"/>
<evidence type="ECO:0000256" key="1">
    <source>
        <dbReference type="SAM" id="MobiDB-lite"/>
    </source>
</evidence>
<evidence type="ECO:0000313" key="2">
    <source>
        <dbReference type="EMBL" id="EGE06350.1"/>
    </source>
</evidence>
<protein>
    <submittedName>
        <fullName evidence="2">Uncharacterized protein</fullName>
    </submittedName>
</protein>
<sequence length="144" mass="16342">MQDENENESPSPDRKGTELSVSISYCWDDFRPDSTPFRDTGILAASKDKSRYRTLASSRPTWELGWVAQAGEPLYPEKKKQRREAAKKNQIASSKLADGAQREATFLIAAFVCSALISHRVRNMRQRRKEAEKTHHSRMGGENS</sequence>
<gene>
    <name evidence="2" type="ORF">TEQG_05353</name>
</gene>